<evidence type="ECO:0000256" key="5">
    <source>
        <dbReference type="ARBA" id="ARBA00023186"/>
    </source>
</evidence>
<evidence type="ECO:0000313" key="9">
    <source>
        <dbReference type="Proteomes" id="UP000612808"/>
    </source>
</evidence>
<comment type="similarity">
    <text evidence="1">Belongs to the heat shock protein 70 family.</text>
</comment>
<dbReference type="AlphaFoldDB" id="A0A8J3N8B4"/>
<dbReference type="Gene3D" id="3.30.420.40">
    <property type="match status" value="2"/>
</dbReference>
<comment type="caution">
    <text evidence="8">The sequence shown here is derived from an EMBL/GenBank/DDBJ whole genome shotgun (WGS) entry which is preliminary data.</text>
</comment>
<proteinExistence type="inferred from homology"/>
<dbReference type="PANTHER" id="PTHR42749">
    <property type="entry name" value="CELL SHAPE-DETERMINING PROTEIN MREB"/>
    <property type="match status" value="1"/>
</dbReference>
<feature type="transmembrane region" description="Helical" evidence="7">
    <location>
        <begin position="519"/>
        <end position="540"/>
    </location>
</feature>
<feature type="compositionally biased region" description="Low complexity" evidence="6">
    <location>
        <begin position="361"/>
        <end position="375"/>
    </location>
</feature>
<feature type="region of interest" description="Disordered" evidence="6">
    <location>
        <begin position="361"/>
        <end position="481"/>
    </location>
</feature>
<evidence type="ECO:0008006" key="10">
    <source>
        <dbReference type="Google" id="ProtNLM"/>
    </source>
</evidence>
<evidence type="ECO:0000313" key="8">
    <source>
        <dbReference type="EMBL" id="GID09906.1"/>
    </source>
</evidence>
<evidence type="ECO:0000256" key="7">
    <source>
        <dbReference type="SAM" id="Phobius"/>
    </source>
</evidence>
<keyword evidence="3" id="KW-0067">ATP-binding</keyword>
<feature type="transmembrane region" description="Helical" evidence="7">
    <location>
        <begin position="644"/>
        <end position="664"/>
    </location>
</feature>
<keyword evidence="7" id="KW-1133">Transmembrane helix</keyword>
<keyword evidence="5" id="KW-0143">Chaperone</keyword>
<dbReference type="InterPro" id="IPR043129">
    <property type="entry name" value="ATPase_NBD"/>
</dbReference>
<dbReference type="PANTHER" id="PTHR42749:SF1">
    <property type="entry name" value="CELL SHAPE-DETERMINING PROTEIN MREB"/>
    <property type="match status" value="1"/>
</dbReference>
<dbReference type="EMBL" id="BOMB01000004">
    <property type="protein sequence ID" value="GID09906.1"/>
    <property type="molecule type" value="Genomic_DNA"/>
</dbReference>
<dbReference type="PROSITE" id="PS00329">
    <property type="entry name" value="HSP70_2"/>
    <property type="match status" value="1"/>
</dbReference>
<dbReference type="GO" id="GO:0140662">
    <property type="term" value="F:ATP-dependent protein folding chaperone"/>
    <property type="evidence" value="ECO:0007669"/>
    <property type="project" value="InterPro"/>
</dbReference>
<gene>
    <name evidence="8" type="ORF">Aru02nite_07950</name>
</gene>
<name>A0A8J3N8B4_9ACTN</name>
<feature type="compositionally biased region" description="Gly residues" evidence="6">
    <location>
        <begin position="424"/>
        <end position="447"/>
    </location>
</feature>
<feature type="compositionally biased region" description="Pro residues" evidence="6">
    <location>
        <begin position="376"/>
        <end position="389"/>
    </location>
</feature>
<evidence type="ECO:0000256" key="1">
    <source>
        <dbReference type="ARBA" id="ARBA00007381"/>
    </source>
</evidence>
<dbReference type="InterPro" id="IPR018181">
    <property type="entry name" value="Heat_shock_70_CS"/>
</dbReference>
<keyword evidence="7" id="KW-0472">Membrane</keyword>
<dbReference type="Gene3D" id="3.90.640.10">
    <property type="entry name" value="Actin, Chain A, domain 4"/>
    <property type="match status" value="1"/>
</dbReference>
<feature type="transmembrane region" description="Helical" evidence="7">
    <location>
        <begin position="547"/>
        <end position="566"/>
    </location>
</feature>
<keyword evidence="2" id="KW-0547">Nucleotide-binding</keyword>
<keyword evidence="4" id="KW-0346">Stress response</keyword>
<keyword evidence="9" id="KW-1185">Reference proteome</keyword>
<dbReference type="InterPro" id="IPR013126">
    <property type="entry name" value="Hsp_70_fam"/>
</dbReference>
<evidence type="ECO:0000256" key="3">
    <source>
        <dbReference type="ARBA" id="ARBA00022840"/>
    </source>
</evidence>
<feature type="transmembrane region" description="Helical" evidence="7">
    <location>
        <begin position="607"/>
        <end position="632"/>
    </location>
</feature>
<feature type="transmembrane region" description="Helical" evidence="7">
    <location>
        <begin position="491"/>
        <end position="513"/>
    </location>
</feature>
<dbReference type="GO" id="GO:0005524">
    <property type="term" value="F:ATP binding"/>
    <property type="evidence" value="ECO:0007669"/>
    <property type="project" value="UniProtKB-KW"/>
</dbReference>
<keyword evidence="7" id="KW-0812">Transmembrane</keyword>
<organism evidence="8 9">
    <name type="scientific">Actinocatenispora rupis</name>
    <dbReference type="NCBI Taxonomy" id="519421"/>
    <lineage>
        <taxon>Bacteria</taxon>
        <taxon>Bacillati</taxon>
        <taxon>Actinomycetota</taxon>
        <taxon>Actinomycetes</taxon>
        <taxon>Micromonosporales</taxon>
        <taxon>Micromonosporaceae</taxon>
        <taxon>Actinocatenispora</taxon>
    </lineage>
</organism>
<evidence type="ECO:0000256" key="6">
    <source>
        <dbReference type="SAM" id="MobiDB-lite"/>
    </source>
</evidence>
<evidence type="ECO:0000256" key="4">
    <source>
        <dbReference type="ARBA" id="ARBA00023016"/>
    </source>
</evidence>
<reference evidence="8" key="1">
    <citation type="submission" date="2021-01" db="EMBL/GenBank/DDBJ databases">
        <title>Whole genome shotgun sequence of Actinocatenispora rupis NBRC 107355.</title>
        <authorList>
            <person name="Komaki H."/>
            <person name="Tamura T."/>
        </authorList>
    </citation>
    <scope>NUCLEOTIDE SEQUENCE</scope>
    <source>
        <strain evidence="8">NBRC 107355</strain>
    </source>
</reference>
<evidence type="ECO:0000256" key="2">
    <source>
        <dbReference type="ARBA" id="ARBA00022741"/>
    </source>
</evidence>
<dbReference type="Pfam" id="PF00012">
    <property type="entry name" value="HSP70"/>
    <property type="match status" value="1"/>
</dbReference>
<dbReference type="SUPFAM" id="SSF53067">
    <property type="entry name" value="Actin-like ATPase domain"/>
    <property type="match status" value="2"/>
</dbReference>
<dbReference type="PROSITE" id="PS01036">
    <property type="entry name" value="HSP70_3"/>
    <property type="match status" value="1"/>
</dbReference>
<sequence length="673" mass="66851">MAIDFGTSNTVAVLRRDDGPADPLLFDGTPLLPSAVFAQADGSLLTGRDALHSRRVAPERFEPNPKLRVDDGTVLLGAEVPVGALFTAVLRRVADEARRVADGPVRHVVLTHPAGWGPRRRAVLTGAAEQAGLGSPTLLPEPVAAARRLTGPTDTPTVVYDFGGGTFDASVVAGTRVLAADGLPDTGGLDVDAALIAYLEATYRQRDPAAWDRLRDGTTAADRRAWWQFTEDVRVAKEMLSRTAQTFVHVPLIGVDAPIGREQVEAIAAPLVARTVAATRAVLTAAGLAVPPPGPLLLVGGASRMPLVARMIHRRLRTAPTAVEQPELVVAQGALLAAVDTPPAPSPVDVPATVGAGAPPAVDSPVPLPDVAAPAADPPLAPGPTPPVDAPTDHSGSLGTPAIPAGTATFGADPPAGGTPEIGPGSGGQPGVGPGFGGAAPGTGPGFGNSPTGAGPGFGGAAPHTGPGSGDGAGPTPAGDRATARGLRTAWILLAVSPVASTVLWVLIGAGVGPGTVPVPVAVTVAAVLALAVAVTVAVATRWAARYATLLAGVGVWALAWLTGLAPGMPVIAPIGAGIGTVLVAGAATLLGRYLPARLAAGAPYRPALVTAGTALLTVLGTVAVTAAGLLLASLPNEIPGMTLGAAIFVPTAAGTAGALAILYRGARPTTRA</sequence>
<protein>
    <recommendedName>
        <fullName evidence="10">Hsp70 protein</fullName>
    </recommendedName>
</protein>
<feature type="transmembrane region" description="Helical" evidence="7">
    <location>
        <begin position="572"/>
        <end position="595"/>
    </location>
</feature>
<accession>A0A8J3N8B4</accession>
<dbReference type="Proteomes" id="UP000612808">
    <property type="component" value="Unassembled WGS sequence"/>
</dbReference>